<dbReference type="AlphaFoldDB" id="A0A512HI93"/>
<proteinExistence type="predicted"/>
<dbReference type="InterPro" id="IPR038293">
    <property type="entry name" value="ATPase_inh_sub_z_sf"/>
</dbReference>
<sequence length="103" mass="11700">MNSLKQRADAFESQYARQQELLFKVKARRNALVGRWAAAAMGRTDAEGYARDLASGQANEPHRLLERLRQDFEAAGVSVKDSEIEARMTELLDQATEDLYRRA</sequence>
<dbReference type="InterPro" id="IPR009945">
    <property type="entry name" value="ATPase_inh_sub_z"/>
</dbReference>
<evidence type="ECO:0008006" key="3">
    <source>
        <dbReference type="Google" id="ProtNLM"/>
    </source>
</evidence>
<dbReference type="Gene3D" id="1.10.790.20">
    <property type="entry name" value="Domain of unknown function DUF1476"/>
    <property type="match status" value="1"/>
</dbReference>
<dbReference type="EMBL" id="BJZP01000008">
    <property type="protein sequence ID" value="GEO85169.1"/>
    <property type="molecule type" value="Genomic_DNA"/>
</dbReference>
<dbReference type="RefSeq" id="WP_147180138.1">
    <property type="nucleotide sequence ID" value="NZ_BJZP01000008.1"/>
</dbReference>
<dbReference type="Pfam" id="PF07345">
    <property type="entry name" value="ATPaseInh_sub_z"/>
    <property type="match status" value="1"/>
</dbReference>
<comment type="caution">
    <text evidence="1">The sequence shown here is derived from an EMBL/GenBank/DDBJ whole genome shotgun (WGS) entry which is preliminary data.</text>
</comment>
<reference evidence="1 2" key="1">
    <citation type="submission" date="2019-07" db="EMBL/GenBank/DDBJ databases">
        <title>Whole genome shotgun sequence of Rhizobium naphthalenivorans NBRC 107585.</title>
        <authorList>
            <person name="Hosoyama A."/>
            <person name="Uohara A."/>
            <person name="Ohji S."/>
            <person name="Ichikawa N."/>
        </authorList>
    </citation>
    <scope>NUCLEOTIDE SEQUENCE [LARGE SCALE GENOMIC DNA]</scope>
    <source>
        <strain evidence="1 2">NBRC 107585</strain>
    </source>
</reference>
<evidence type="ECO:0000313" key="1">
    <source>
        <dbReference type="EMBL" id="GEO85169.1"/>
    </source>
</evidence>
<accession>A0A512HI93</accession>
<keyword evidence="2" id="KW-1185">Reference proteome</keyword>
<dbReference type="Proteomes" id="UP000321717">
    <property type="component" value="Unassembled WGS sequence"/>
</dbReference>
<organism evidence="1 2">
    <name type="scientific">Ciceribacter naphthalenivorans</name>
    <dbReference type="NCBI Taxonomy" id="1118451"/>
    <lineage>
        <taxon>Bacteria</taxon>
        <taxon>Pseudomonadati</taxon>
        <taxon>Pseudomonadota</taxon>
        <taxon>Alphaproteobacteria</taxon>
        <taxon>Hyphomicrobiales</taxon>
        <taxon>Rhizobiaceae</taxon>
        <taxon>Ciceribacter</taxon>
    </lineage>
</organism>
<protein>
    <recommendedName>
        <fullName evidence="3">DUF1476 domain-containing protein</fullName>
    </recommendedName>
</protein>
<gene>
    <name evidence="1" type="ORF">RNA01_21010</name>
</gene>
<dbReference type="OrthoDB" id="9810387at2"/>
<evidence type="ECO:0000313" key="2">
    <source>
        <dbReference type="Proteomes" id="UP000321717"/>
    </source>
</evidence>
<name>A0A512HI93_9HYPH</name>
<dbReference type="PIRSF" id="PIRSF031780">
    <property type="entry name" value="UCP031780"/>
    <property type="match status" value="1"/>
</dbReference>